<dbReference type="EMBL" id="CP041406">
    <property type="protein sequence ID" value="QOP46296.1"/>
    <property type="molecule type" value="Genomic_DNA"/>
</dbReference>
<keyword evidence="1" id="KW-0175">Coiled coil</keyword>
<feature type="coiled-coil region" evidence="1">
    <location>
        <begin position="7"/>
        <end position="69"/>
    </location>
</feature>
<dbReference type="RefSeq" id="WP_193110556.1">
    <property type="nucleotide sequence ID" value="NZ_CP041406.1"/>
</dbReference>
<evidence type="ECO:0000313" key="2">
    <source>
        <dbReference type="EMBL" id="QOP46296.1"/>
    </source>
</evidence>
<evidence type="ECO:0008006" key="4">
    <source>
        <dbReference type="Google" id="ProtNLM"/>
    </source>
</evidence>
<dbReference type="Proteomes" id="UP000593580">
    <property type="component" value="Chromosome"/>
</dbReference>
<reference evidence="2 3" key="1">
    <citation type="submission" date="2019-07" db="EMBL/GenBank/DDBJ databases">
        <title>Sulfurimonas paralvinellae sp. nov., a novel mesophilic, hydrogen- and sulfur-oxidizing chemolithoautotroph within the Epsilonproteo- bacteria isolated from a deep-sea hydrothermal vent polychaete nest, reclassification of Thiomicrospira denitrificans as Sulfurimonas denitrificans comb. nov. and emended description of the genus Sulfurimonas.</title>
        <authorList>
            <person name="Wang S."/>
            <person name="Jiang L."/>
            <person name="Shao Z."/>
        </authorList>
    </citation>
    <scope>NUCLEOTIDE SEQUENCE [LARGE SCALE GENOMIC DNA]</scope>
    <source>
        <strain evidence="2 3">GO25</strain>
    </source>
</reference>
<evidence type="ECO:0000313" key="3">
    <source>
        <dbReference type="Proteomes" id="UP000593580"/>
    </source>
</evidence>
<name>A0A7M1BA19_9BACT</name>
<accession>A0A7M1BA19</accession>
<dbReference type="KEGG" id="spal:FM071_08330"/>
<protein>
    <recommendedName>
        <fullName evidence="4">Cell division protein ZapB</fullName>
    </recommendedName>
</protein>
<organism evidence="2 3">
    <name type="scientific">Sulfurimonas paralvinellae</name>
    <dbReference type="NCBI Taxonomy" id="317658"/>
    <lineage>
        <taxon>Bacteria</taxon>
        <taxon>Pseudomonadati</taxon>
        <taxon>Campylobacterota</taxon>
        <taxon>Epsilonproteobacteria</taxon>
        <taxon>Campylobacterales</taxon>
        <taxon>Sulfurimonadaceae</taxon>
        <taxon>Sulfurimonas</taxon>
    </lineage>
</organism>
<proteinExistence type="predicted"/>
<sequence>MENRTALERLDERITQIVQKCEDFTQENETLRNELVTVKAECEIKDAEIEKLLEQNSKKDLEIEEIVNKIESILG</sequence>
<evidence type="ECO:0000256" key="1">
    <source>
        <dbReference type="SAM" id="Coils"/>
    </source>
</evidence>
<keyword evidence="3" id="KW-1185">Reference proteome</keyword>
<dbReference type="AlphaFoldDB" id="A0A7M1BA19"/>
<gene>
    <name evidence="2" type="ORF">FM071_08330</name>
</gene>